<dbReference type="Pfam" id="PF24809">
    <property type="entry name" value="DUF7708"/>
    <property type="match status" value="1"/>
</dbReference>
<dbReference type="InterPro" id="IPR019734">
    <property type="entry name" value="TPR_rpt"/>
</dbReference>
<dbReference type="SUPFAM" id="SSF52540">
    <property type="entry name" value="P-loop containing nucleoside triphosphate hydrolases"/>
    <property type="match status" value="1"/>
</dbReference>
<name>A0A3D8Q8Z0_9HELO</name>
<dbReference type="InterPro" id="IPR011990">
    <property type="entry name" value="TPR-like_helical_dom_sf"/>
</dbReference>
<feature type="repeat" description="TPR" evidence="1">
    <location>
        <begin position="728"/>
        <end position="761"/>
    </location>
</feature>
<keyword evidence="1" id="KW-0802">TPR repeat</keyword>
<dbReference type="InterPro" id="IPR027417">
    <property type="entry name" value="P-loop_NTPase"/>
</dbReference>
<dbReference type="OrthoDB" id="3519338at2759"/>
<dbReference type="Pfam" id="PF25000">
    <property type="entry name" value="DUF7779"/>
    <property type="match status" value="1"/>
</dbReference>
<dbReference type="GO" id="GO:0043531">
    <property type="term" value="F:ADP binding"/>
    <property type="evidence" value="ECO:0007669"/>
    <property type="project" value="InterPro"/>
</dbReference>
<dbReference type="PRINTS" id="PR00364">
    <property type="entry name" value="DISEASERSIST"/>
</dbReference>
<keyword evidence="6" id="KW-1185">Reference proteome</keyword>
<feature type="domain" description="DUF7779" evidence="4">
    <location>
        <begin position="479"/>
        <end position="565"/>
    </location>
</feature>
<evidence type="ECO:0000259" key="2">
    <source>
        <dbReference type="Pfam" id="PF00931"/>
    </source>
</evidence>
<dbReference type="SMART" id="SM00028">
    <property type="entry name" value="TPR"/>
    <property type="match status" value="2"/>
</dbReference>
<evidence type="ECO:0000259" key="3">
    <source>
        <dbReference type="Pfam" id="PF24809"/>
    </source>
</evidence>
<dbReference type="InterPro" id="IPR002182">
    <property type="entry name" value="NB-ARC"/>
</dbReference>
<dbReference type="EMBL" id="PDLN01000021">
    <property type="protein sequence ID" value="RDW58286.1"/>
    <property type="molecule type" value="Genomic_DNA"/>
</dbReference>
<accession>A0A3D8Q8Z0</accession>
<evidence type="ECO:0000313" key="6">
    <source>
        <dbReference type="Proteomes" id="UP000256328"/>
    </source>
</evidence>
<feature type="domain" description="NB-ARC" evidence="2">
    <location>
        <begin position="251"/>
        <end position="394"/>
    </location>
</feature>
<dbReference type="PANTHER" id="PTHR35205:SF1">
    <property type="entry name" value="ZU5 DOMAIN-CONTAINING PROTEIN"/>
    <property type="match status" value="1"/>
</dbReference>
<dbReference type="InterPro" id="IPR056125">
    <property type="entry name" value="DUF7708"/>
</dbReference>
<dbReference type="Pfam" id="PF00931">
    <property type="entry name" value="NB-ARC"/>
    <property type="match status" value="1"/>
</dbReference>
<sequence length="888" mass="101117">MAWQTKSKARWDYTLELHKGRLGKHAQDVDDKLDYDRFEIFLEQLETQSPCSRIGKVLSSKVMDHIQGFTAAITSICQSNTFSSLAWGILQLVLKAAFAFTKVFGTVTEMLSEISLQLPILEQYRSIFPTAYELDEPLMNLYSGYVNFCIDIVLFFKSGKWVVFRRLAFGNLSHCFEQSKVAISEHLSSFKTALDLADKRQRSRTDQQIMTLNPINIWHSAFVKGIPFQQNARFLGRDGVLDKLHKNLIAESWLENRRQLSCTIIGMGGIGKTQVALEYTFRHRAHYSNIFWLKAETAPGLAASFGNLARQLCPGQAAQDQHRNIELVLDWFMNNRSWLIVFDNVEVDLTPYWPPSIHGSTIITTQRQDVTHRTTSTISLDTFDEDDGANLILSIVDPIGCSRTPEILLLAKQISNEIGGLPLLLSHVAGFIATTKCHLSDLLSSLQEPAAFKKLWAFDSTTSTNFQYGEPMRKVFDISLRALDPNAIETLYIIAMLDSDGVAEELLFDDWAGKDLDFLAPSKKFDIRRSLVNRHLVTATMQHKKQSLTIHRSLKQYLIHFMDEQGSGKLSLVFSRALAIVRKAYPVGHELQAPTNHTWAQCETTLPHVTSLHSIFEKWSPRILPTLTLATLLTDVANYMWERGIVREGITIMDTGEAVCSSLKHLKDITTVHAHICAIALSIHADLGYSGRQRAYNYALKGLALRQDRVKSLKIVGIAQKVDFLNLANAWNDVGVMLIQQHEFEEAQLYFNESLRIKREWTTEDDIPWHYGETYKNMAFVELSRGNLDEAKTYVQKATSLCTRDMPEKCASSMKAHFIEATIALNSRNLLEALDKHKYIFRIRKEIFGDTHQLTKDSIFALGEIYRLREKFERAEYVKVEPQMPRSD</sequence>
<reference evidence="5 6" key="1">
    <citation type="journal article" date="2018" name="IMA Fungus">
        <title>IMA Genome-F 9: Draft genome sequence of Annulohypoxylon stygium, Aspergillus mulundensis, Berkeleyomyces basicola (syn. Thielaviopsis basicola), Ceratocystis smalleyi, two Cercospora beticola strains, Coleophoma cylindrospora, Fusarium fracticaudum, Phialophora cf. hyalina, and Morchella septimelata.</title>
        <authorList>
            <person name="Wingfield B.D."/>
            <person name="Bills G.F."/>
            <person name="Dong Y."/>
            <person name="Huang W."/>
            <person name="Nel W.J."/>
            <person name="Swalarsk-Parry B.S."/>
            <person name="Vaghefi N."/>
            <person name="Wilken P.M."/>
            <person name="An Z."/>
            <person name="de Beer Z.W."/>
            <person name="De Vos L."/>
            <person name="Chen L."/>
            <person name="Duong T.A."/>
            <person name="Gao Y."/>
            <person name="Hammerbacher A."/>
            <person name="Kikkert J.R."/>
            <person name="Li Y."/>
            <person name="Li H."/>
            <person name="Li K."/>
            <person name="Li Q."/>
            <person name="Liu X."/>
            <person name="Ma X."/>
            <person name="Naidoo K."/>
            <person name="Pethybridge S.J."/>
            <person name="Sun J."/>
            <person name="Steenkamp E.T."/>
            <person name="van der Nest M.A."/>
            <person name="van Wyk S."/>
            <person name="Wingfield M.J."/>
            <person name="Xiong C."/>
            <person name="Yue Q."/>
            <person name="Zhang X."/>
        </authorList>
    </citation>
    <scope>NUCLEOTIDE SEQUENCE [LARGE SCALE GENOMIC DNA]</scope>
    <source>
        <strain evidence="5 6">BP5796</strain>
    </source>
</reference>
<comment type="caution">
    <text evidence="5">The sequence shown here is derived from an EMBL/GenBank/DDBJ whole genome shotgun (WGS) entry which is preliminary data.</text>
</comment>
<dbReference type="Gene3D" id="1.25.40.10">
    <property type="entry name" value="Tetratricopeptide repeat domain"/>
    <property type="match status" value="1"/>
</dbReference>
<proteinExistence type="predicted"/>
<dbReference type="Proteomes" id="UP000256328">
    <property type="component" value="Unassembled WGS sequence"/>
</dbReference>
<dbReference type="AlphaFoldDB" id="A0A3D8Q8Z0"/>
<feature type="domain" description="DUF7708" evidence="3">
    <location>
        <begin position="78"/>
        <end position="192"/>
    </location>
</feature>
<dbReference type="InterPro" id="IPR056681">
    <property type="entry name" value="DUF7779"/>
</dbReference>
<evidence type="ECO:0000256" key="1">
    <source>
        <dbReference type="PROSITE-ProRule" id="PRU00339"/>
    </source>
</evidence>
<dbReference type="PANTHER" id="PTHR35205">
    <property type="entry name" value="NB-ARC AND TPR DOMAIN PROTEIN"/>
    <property type="match status" value="1"/>
</dbReference>
<dbReference type="SUPFAM" id="SSF48452">
    <property type="entry name" value="TPR-like"/>
    <property type="match status" value="1"/>
</dbReference>
<evidence type="ECO:0000313" key="5">
    <source>
        <dbReference type="EMBL" id="RDW58286.1"/>
    </source>
</evidence>
<gene>
    <name evidence="5" type="ORF">BP5796_12216</name>
</gene>
<dbReference type="PROSITE" id="PS50005">
    <property type="entry name" value="TPR"/>
    <property type="match status" value="1"/>
</dbReference>
<dbReference type="Gene3D" id="3.40.50.300">
    <property type="entry name" value="P-loop containing nucleotide triphosphate hydrolases"/>
    <property type="match status" value="1"/>
</dbReference>
<evidence type="ECO:0000259" key="4">
    <source>
        <dbReference type="Pfam" id="PF25000"/>
    </source>
</evidence>
<organism evidence="5 6">
    <name type="scientific">Coleophoma crateriformis</name>
    <dbReference type="NCBI Taxonomy" id="565419"/>
    <lineage>
        <taxon>Eukaryota</taxon>
        <taxon>Fungi</taxon>
        <taxon>Dikarya</taxon>
        <taxon>Ascomycota</taxon>
        <taxon>Pezizomycotina</taxon>
        <taxon>Leotiomycetes</taxon>
        <taxon>Helotiales</taxon>
        <taxon>Dermateaceae</taxon>
        <taxon>Coleophoma</taxon>
    </lineage>
</organism>
<protein>
    <submittedName>
        <fullName evidence="5">Uncharacterized protein</fullName>
    </submittedName>
</protein>